<feature type="region of interest" description="Disordered" evidence="2">
    <location>
        <begin position="408"/>
        <end position="427"/>
    </location>
</feature>
<sequence>MSSCVVFHSQLTSIMEVLAKAAVTEICQLVDDGYAVLRLEISRSEKENQTLKRKLQMLELMVARGFSEAGLRESSGSAANIRSDADGVQVCDELRGTERVTERAFEIQMGVSLWRDGEPAAVEEEDTTMPSSMRDECVVMEEGRSQSLLIKEETLEEDLENSDPQGGLRIREETAVESDGESVPIVDTQTAPATDIEELTEQHRTRHSVWEDSGLDAVLKAEPEIETVNLEHTGPEHSAGRLNVLSYEDVIHERPSQQMPFTTQGITEKDTDEPACSYPVESDSENLSVHSELLSGKSLSSLGSLDVKREDETIDSELLKVEAEMRSAWSKEIMSGVIPLQHSYYGKDWDSEELLLESDASVCPEMAVRDSIVDIRSNASDDGYAVLRLEISRSHRENEHLKRQLAIQRDTRTGMPQSSVNTGDGGVQLYHDIRRSAKEGHFPEADGVFGETIVSRRRYGEHTVVGEENIQTHPSNMSADSDEGSVELRLIKVERLEEDFQSSDPPGGLNISEERSMEYDGVERALIVDTQTAPATDTEELTEQHRTRHSIWEDRKMDAVPKAKREAKTVNLQDAGSEHIAGTLNSLEHENQLTEPVSSLGAPAHSYRGKRCW</sequence>
<keyword evidence="4" id="KW-1185">Reference proteome</keyword>
<organism evidence="3 4">
    <name type="scientific">Aldrovandia affinis</name>
    <dbReference type="NCBI Taxonomy" id="143900"/>
    <lineage>
        <taxon>Eukaryota</taxon>
        <taxon>Metazoa</taxon>
        <taxon>Chordata</taxon>
        <taxon>Craniata</taxon>
        <taxon>Vertebrata</taxon>
        <taxon>Euteleostomi</taxon>
        <taxon>Actinopterygii</taxon>
        <taxon>Neopterygii</taxon>
        <taxon>Teleostei</taxon>
        <taxon>Notacanthiformes</taxon>
        <taxon>Halosauridae</taxon>
        <taxon>Aldrovandia</taxon>
    </lineage>
</organism>
<dbReference type="Proteomes" id="UP001221898">
    <property type="component" value="Unassembled WGS sequence"/>
</dbReference>
<feature type="region of interest" description="Disordered" evidence="2">
    <location>
        <begin position="594"/>
        <end position="613"/>
    </location>
</feature>
<evidence type="ECO:0000256" key="1">
    <source>
        <dbReference type="SAM" id="Coils"/>
    </source>
</evidence>
<dbReference type="AlphaFoldDB" id="A0AAD7WHM2"/>
<protein>
    <submittedName>
        <fullName evidence="3">Uncharacterized protein</fullName>
    </submittedName>
</protein>
<keyword evidence="1" id="KW-0175">Coiled coil</keyword>
<comment type="caution">
    <text evidence="3">The sequence shown here is derived from an EMBL/GenBank/DDBJ whole genome shotgun (WGS) entry which is preliminary data.</text>
</comment>
<evidence type="ECO:0000313" key="3">
    <source>
        <dbReference type="EMBL" id="KAJ8397391.1"/>
    </source>
</evidence>
<name>A0AAD7WHM2_9TELE</name>
<reference evidence="3" key="1">
    <citation type="journal article" date="2023" name="Science">
        <title>Genome structures resolve the early diversification of teleost fishes.</title>
        <authorList>
            <person name="Parey E."/>
            <person name="Louis A."/>
            <person name="Montfort J."/>
            <person name="Bouchez O."/>
            <person name="Roques C."/>
            <person name="Iampietro C."/>
            <person name="Lluch J."/>
            <person name="Castinel A."/>
            <person name="Donnadieu C."/>
            <person name="Desvignes T."/>
            <person name="Floi Bucao C."/>
            <person name="Jouanno E."/>
            <person name="Wen M."/>
            <person name="Mejri S."/>
            <person name="Dirks R."/>
            <person name="Jansen H."/>
            <person name="Henkel C."/>
            <person name="Chen W.J."/>
            <person name="Zahm M."/>
            <person name="Cabau C."/>
            <person name="Klopp C."/>
            <person name="Thompson A.W."/>
            <person name="Robinson-Rechavi M."/>
            <person name="Braasch I."/>
            <person name="Lecointre G."/>
            <person name="Bobe J."/>
            <person name="Postlethwait J.H."/>
            <person name="Berthelot C."/>
            <person name="Roest Crollius H."/>
            <person name="Guiguen Y."/>
        </authorList>
    </citation>
    <scope>NUCLEOTIDE SEQUENCE</scope>
    <source>
        <strain evidence="3">NC1722</strain>
    </source>
</reference>
<accession>A0AAD7WHM2</accession>
<feature type="coiled-coil region" evidence="1">
    <location>
        <begin position="34"/>
        <end position="61"/>
    </location>
</feature>
<gene>
    <name evidence="3" type="ORF">AAFF_G00439400</name>
</gene>
<evidence type="ECO:0000256" key="2">
    <source>
        <dbReference type="SAM" id="MobiDB-lite"/>
    </source>
</evidence>
<dbReference type="EMBL" id="JAINUG010000098">
    <property type="protein sequence ID" value="KAJ8397391.1"/>
    <property type="molecule type" value="Genomic_DNA"/>
</dbReference>
<proteinExistence type="predicted"/>
<evidence type="ECO:0000313" key="4">
    <source>
        <dbReference type="Proteomes" id="UP001221898"/>
    </source>
</evidence>